<dbReference type="HOGENOM" id="CLU_003100_0_1_5"/>
<dbReference type="EMBL" id="CP006604">
    <property type="protein sequence ID" value="AHA28146.1"/>
    <property type="molecule type" value="Genomic_DNA"/>
</dbReference>
<dbReference type="SUPFAM" id="SSF55326">
    <property type="entry name" value="PurM N-terminal domain-like"/>
    <property type="match status" value="2"/>
</dbReference>
<dbReference type="PIRSF" id="PIRSF001587">
    <property type="entry name" value="FGAM_synthase_II"/>
    <property type="match status" value="1"/>
</dbReference>
<evidence type="ECO:0000256" key="7">
    <source>
        <dbReference type="ARBA" id="ARBA00022842"/>
    </source>
</evidence>
<comment type="caution">
    <text evidence="8">Lacks conserved residue(s) required for the propagation of feature annotation.</text>
</comment>
<feature type="binding site" evidence="8">
    <location>
        <position position="90"/>
    </location>
    <ligand>
        <name>ATP</name>
        <dbReference type="ChEBI" id="CHEBI:30616"/>
    </ligand>
</feature>
<feature type="binding site" evidence="8">
    <location>
        <position position="533"/>
    </location>
    <ligand>
        <name>substrate</name>
    </ligand>
</feature>
<dbReference type="InterPro" id="IPR010918">
    <property type="entry name" value="PurM-like_C_dom"/>
</dbReference>
<comment type="subcellular location">
    <subcellularLocation>
        <location evidence="8">Cytoplasm</location>
    </subcellularLocation>
</comment>
<feature type="binding site" evidence="8">
    <location>
        <position position="530"/>
    </location>
    <ligand>
        <name>ATP</name>
        <dbReference type="ChEBI" id="CHEBI:30616"/>
    </ligand>
</feature>
<dbReference type="CDD" id="cd02204">
    <property type="entry name" value="PurL_repeat2"/>
    <property type="match status" value="1"/>
</dbReference>
<dbReference type="GO" id="GO:0000287">
    <property type="term" value="F:magnesium ion binding"/>
    <property type="evidence" value="ECO:0007669"/>
    <property type="project" value="UniProtKB-UniRule"/>
</dbReference>
<keyword evidence="2 8" id="KW-0436">Ligase</keyword>
<feature type="domain" description="PurM-like N-terminal" evidence="9">
    <location>
        <begin position="73"/>
        <end position="188"/>
    </location>
</feature>
<dbReference type="Pfam" id="PF18072">
    <property type="entry name" value="FGAR-AT_linker"/>
    <property type="match status" value="1"/>
</dbReference>
<feature type="binding site" evidence="8">
    <location>
        <begin position="93"/>
        <end position="96"/>
    </location>
    <ligand>
        <name>substrate</name>
    </ligand>
</feature>
<dbReference type="Pfam" id="PF02769">
    <property type="entry name" value="AIRS_C"/>
    <property type="match status" value="2"/>
</dbReference>
<comment type="function">
    <text evidence="8">Part of the phosphoribosylformylglycinamidine synthase complex involved in the purines biosynthetic pathway. Catalyzes the ATP-dependent conversion of formylglycinamide ribonucleotide (FGAR) and glutamine to yield formylglycinamidine ribonucleotide (FGAM) and glutamate. The FGAM synthase complex is composed of three subunits. PurQ produces an ammonia molecule by converting glutamine to glutamate. PurL transfers the ammonia molecule to FGAR to form FGAM in an ATP-dependent manner. PurS interacts with PurQ and PurL and is thought to assist in the transfer of the ammonia molecule from PurQ to PurL.</text>
</comment>
<name>U6B8F4_9HYPH</name>
<feature type="domain" description="PurM-like N-terminal" evidence="9">
    <location>
        <begin position="435"/>
        <end position="555"/>
    </location>
</feature>
<dbReference type="InterPro" id="IPR016188">
    <property type="entry name" value="PurM-like_N"/>
</dbReference>
<dbReference type="FunFam" id="3.30.1330.10:FF:000004">
    <property type="entry name" value="Phosphoribosylformylglycinamidine synthase subunit PurL"/>
    <property type="match status" value="1"/>
</dbReference>
<feature type="active site" description="Proton acceptor" evidence="8">
    <location>
        <position position="94"/>
    </location>
</feature>
<dbReference type="EC" id="6.3.5.3" evidence="8"/>
<dbReference type="InterPro" id="IPR010074">
    <property type="entry name" value="PRibForGlyAmidine_synth_PurL"/>
</dbReference>
<evidence type="ECO:0000256" key="4">
    <source>
        <dbReference type="ARBA" id="ARBA00022741"/>
    </source>
</evidence>
<feature type="binding site" evidence="8">
    <location>
        <position position="531"/>
    </location>
    <ligand>
        <name>Mg(2+)</name>
        <dbReference type="ChEBI" id="CHEBI:18420"/>
        <label>1</label>
    </ligand>
</feature>
<dbReference type="InterPro" id="IPR036921">
    <property type="entry name" value="PurM-like_N_sf"/>
</dbReference>
<dbReference type="NCBIfam" id="TIGR01736">
    <property type="entry name" value="FGAM_synth_II"/>
    <property type="match status" value="1"/>
</dbReference>
<dbReference type="SUPFAM" id="SSF56042">
    <property type="entry name" value="PurM C-terminal domain-like"/>
    <property type="match status" value="2"/>
</dbReference>
<feature type="binding site" evidence="8">
    <location>
        <position position="493"/>
    </location>
    <ligand>
        <name>ATP</name>
        <dbReference type="ChEBI" id="CHEBI:30616"/>
    </ligand>
</feature>
<sequence length="732" mass="80201">MSTKSLYIIELLTKHGLTQSDQDRVFKIMKREPTLTEIGIISAMWNEHCSYKSSKKWLRTLPTTGKNVIQGPGENAGVIDIGDGDCLVFKMESHNHPSYIEPYQGAATGVGGILRDIFTMGARPVALMNSLRFGSIDHPNTKHLLSGVTSGIAGYGNSFGVPMLGGEVEFNDCYNGNIIVNVFAAGIAKKNAIFSSKAQGIGLPIVYLGAKTGRDGIGGASMASEEFDANIEAKLPTVQVGDPFTGKCLLEACMELMKSGAVIAIQDMGAAGLTCSAVEMGAQGNLGIKLDLDKVPTCEEGMSAYEMMLSESQERMLMILNPEKKKEAENIFQKWGLDFAIIGITTDDKLFRVIHHNEEMANIPIKALSDESPEYDRCWSEPPLIYPSDPKIFHSNENYSSILLKLLSSPNISSKRWIYEQYDTIIQNNSIQLPGGDAGVIRVDGNDKKALAFSSDVNPRYVKSDPFEGSKQAVAECWRNIISTGANPIAITDNLNFGNPEKEEVMGQFVLSIKGIREACQILDFPIVSGNVSFYNETDGRPIFPTPTIAGVGIIPDLSLMMRIGSAKEGDLVYMIGNDGSHLDCSTYSLECTSANIGPPPKVDCNIEKNHGEFVLSMIRNKQITACHDISTGGLIISLAEMIISSGKGMKISIPETQDLTAFLFGEDQSRYVVCISREMRDVITHKSYEDNIPIRYLGEISGNKFLINDVLNIPVYMLQKKYESWLPEFMN</sequence>
<feature type="active site" evidence="8">
    <location>
        <position position="48"/>
    </location>
</feature>
<dbReference type="CDD" id="cd02203">
    <property type="entry name" value="PurL_repeat1"/>
    <property type="match status" value="1"/>
</dbReference>
<evidence type="ECO:0000256" key="1">
    <source>
        <dbReference type="ARBA" id="ARBA00022490"/>
    </source>
</evidence>
<feature type="binding site" evidence="8">
    <location>
        <position position="267"/>
    </location>
    <ligand>
        <name>Mg(2+)</name>
        <dbReference type="ChEBI" id="CHEBI:18420"/>
        <label>2</label>
    </ligand>
</feature>
<dbReference type="GO" id="GO:0005524">
    <property type="term" value="F:ATP binding"/>
    <property type="evidence" value="ECO:0007669"/>
    <property type="project" value="UniProtKB-UniRule"/>
</dbReference>
<dbReference type="PANTHER" id="PTHR43555:SF1">
    <property type="entry name" value="PHOSPHORIBOSYLFORMYLGLYCINAMIDINE SYNTHASE SUBUNIT PURL"/>
    <property type="match status" value="1"/>
</dbReference>
<feature type="binding site" evidence="8">
    <location>
        <position position="51"/>
    </location>
    <ligand>
        <name>ATP</name>
        <dbReference type="ChEBI" id="CHEBI:30616"/>
    </ligand>
</feature>
<dbReference type="GO" id="GO:0006189">
    <property type="term" value="P:'de novo' IMP biosynthetic process"/>
    <property type="evidence" value="ECO:0007669"/>
    <property type="project" value="UniProtKB-UniRule"/>
</dbReference>
<dbReference type="PANTHER" id="PTHR43555">
    <property type="entry name" value="PHOSPHORIBOSYLFORMYLGLYCINAMIDINE SYNTHASE SUBUNIT PURL"/>
    <property type="match status" value="1"/>
</dbReference>
<evidence type="ECO:0000256" key="8">
    <source>
        <dbReference type="HAMAP-Rule" id="MF_00420"/>
    </source>
</evidence>
<proteinExistence type="inferred from homology"/>
<keyword evidence="5 8" id="KW-0658">Purine biosynthesis</keyword>
<reference evidence="12 13" key="1">
    <citation type="journal article" date="2014" name="Mol. Plant Microbe Interact.">
        <title>The complete genome sequence of Candidatus Liberibacter americanus, associated with citrus Huanglongbing.</title>
        <authorList>
            <person name="Wulff N.A."/>
            <person name="Zhang S."/>
            <person name="Setubal J.C."/>
            <person name="Almeida N.F."/>
            <person name="Martins E.C."/>
            <person name="Harakava R."/>
            <person name="Kumar D."/>
            <person name="Rangel L.T."/>
            <person name="Foissac X."/>
            <person name="Bove J."/>
            <person name="Gabriel D.W."/>
        </authorList>
    </citation>
    <scope>NUCLEOTIDE SEQUENCE [LARGE SCALE GENOMIC DNA]</scope>
    <source>
        <strain evidence="12 13">Sao Paulo</strain>
    </source>
</reference>
<dbReference type="KEGG" id="lar:lam_805"/>
<evidence type="ECO:0000313" key="12">
    <source>
        <dbReference type="EMBL" id="AHA28146.1"/>
    </source>
</evidence>
<keyword evidence="7 8" id="KW-0460">Magnesium</keyword>
<keyword evidence="6 8" id="KW-0067">ATP-binding</keyword>
<dbReference type="PATRIC" id="fig|1261131.3.peg.774"/>
<dbReference type="RefSeq" id="WP_007557430.1">
    <property type="nucleotide sequence ID" value="NC_022793.1"/>
</dbReference>
<dbReference type="Gene3D" id="3.90.650.10">
    <property type="entry name" value="PurM-like C-terminal domain"/>
    <property type="match status" value="2"/>
</dbReference>
<evidence type="ECO:0000256" key="3">
    <source>
        <dbReference type="ARBA" id="ARBA00022723"/>
    </source>
</evidence>
<feature type="binding site" evidence="8">
    <location>
        <begin position="311"/>
        <end position="313"/>
    </location>
    <ligand>
        <name>substrate</name>
    </ligand>
</feature>
<feature type="domain" description="PurM-like C-terminal" evidence="10">
    <location>
        <begin position="568"/>
        <end position="703"/>
    </location>
</feature>
<feature type="domain" description="Phosphoribosylformylglycinamidine synthase linker" evidence="11">
    <location>
        <begin position="15"/>
        <end position="52"/>
    </location>
</feature>
<dbReference type="Pfam" id="PF00586">
    <property type="entry name" value="AIRS"/>
    <property type="match status" value="2"/>
</dbReference>
<evidence type="ECO:0000256" key="5">
    <source>
        <dbReference type="ARBA" id="ARBA00022755"/>
    </source>
</evidence>
<organism evidence="12 13">
    <name type="scientific">Candidatus Liberibacter americanus str. Sao Paulo</name>
    <dbReference type="NCBI Taxonomy" id="1261131"/>
    <lineage>
        <taxon>Bacteria</taxon>
        <taxon>Pseudomonadati</taxon>
        <taxon>Pseudomonadota</taxon>
        <taxon>Alphaproteobacteria</taxon>
        <taxon>Hyphomicrobiales</taxon>
        <taxon>Rhizobiaceae</taxon>
        <taxon>Liberibacter</taxon>
    </lineage>
</organism>
<feature type="domain" description="PurM-like C-terminal" evidence="10">
    <location>
        <begin position="202"/>
        <end position="354"/>
    </location>
</feature>
<evidence type="ECO:0000256" key="6">
    <source>
        <dbReference type="ARBA" id="ARBA00022840"/>
    </source>
</evidence>
<dbReference type="InterPro" id="IPR036676">
    <property type="entry name" value="PurM-like_C_sf"/>
</dbReference>
<protein>
    <recommendedName>
        <fullName evidence="8">Phosphoribosylformylglycinamidine synthase subunit PurL</fullName>
        <shortName evidence="8">FGAM synthase</shortName>
        <ecNumber evidence="8">6.3.5.3</ecNumber>
    </recommendedName>
    <alternativeName>
        <fullName evidence="8">Formylglycinamide ribonucleotide amidotransferase subunit II</fullName>
        <shortName evidence="8">FGAR amidotransferase II</shortName>
        <shortName evidence="8">FGAR-AT II</shortName>
    </alternativeName>
    <alternativeName>
        <fullName evidence="8">Glutamine amidotransferase PurL</fullName>
    </alternativeName>
    <alternativeName>
        <fullName evidence="8">Phosphoribosylformylglycinamidine synthase subunit II</fullName>
    </alternativeName>
</protein>
<dbReference type="NCBIfam" id="NF002290">
    <property type="entry name" value="PRK01213.1"/>
    <property type="match status" value="1"/>
</dbReference>
<comment type="catalytic activity">
    <reaction evidence="8">
        <text>N(2)-formyl-N(1)-(5-phospho-beta-D-ribosyl)glycinamide + L-glutamine + ATP + H2O = 2-formamido-N(1)-(5-O-phospho-beta-D-ribosyl)acetamidine + L-glutamate + ADP + phosphate + H(+)</text>
        <dbReference type="Rhea" id="RHEA:17129"/>
        <dbReference type="ChEBI" id="CHEBI:15377"/>
        <dbReference type="ChEBI" id="CHEBI:15378"/>
        <dbReference type="ChEBI" id="CHEBI:29985"/>
        <dbReference type="ChEBI" id="CHEBI:30616"/>
        <dbReference type="ChEBI" id="CHEBI:43474"/>
        <dbReference type="ChEBI" id="CHEBI:58359"/>
        <dbReference type="ChEBI" id="CHEBI:147286"/>
        <dbReference type="ChEBI" id="CHEBI:147287"/>
        <dbReference type="ChEBI" id="CHEBI:456216"/>
        <dbReference type="EC" id="6.3.5.3"/>
    </reaction>
</comment>
<evidence type="ECO:0000259" key="10">
    <source>
        <dbReference type="Pfam" id="PF02769"/>
    </source>
</evidence>
<keyword evidence="3 8" id="KW-0479">Metal-binding</keyword>
<feature type="binding site" evidence="8">
    <location>
        <position position="239"/>
    </location>
    <ligand>
        <name>substrate</name>
    </ligand>
</feature>
<dbReference type="GO" id="GO:0004642">
    <property type="term" value="F:phosphoribosylformylglycinamidine synthase activity"/>
    <property type="evidence" value="ECO:0007669"/>
    <property type="project" value="UniProtKB-UniRule"/>
</dbReference>
<dbReference type="InterPro" id="IPR041609">
    <property type="entry name" value="PurL_linker"/>
</dbReference>
<feature type="binding site" evidence="8">
    <location>
        <position position="92"/>
    </location>
    <ligand>
        <name>Mg(2+)</name>
        <dbReference type="ChEBI" id="CHEBI:18420"/>
        <label>1</label>
    </ligand>
</feature>
<evidence type="ECO:0000256" key="2">
    <source>
        <dbReference type="ARBA" id="ARBA00022598"/>
    </source>
</evidence>
<comment type="subunit">
    <text evidence="8">Monomer. Part of the FGAM synthase complex composed of 1 PurL, 1 PurQ and 2 PurS subunits.</text>
</comment>
<evidence type="ECO:0000313" key="13">
    <source>
        <dbReference type="Proteomes" id="UP000017862"/>
    </source>
</evidence>
<evidence type="ECO:0000259" key="9">
    <source>
        <dbReference type="Pfam" id="PF00586"/>
    </source>
</evidence>
<dbReference type="AlphaFoldDB" id="U6B8F4"/>
<keyword evidence="4 8" id="KW-0547">Nucleotide-binding</keyword>
<gene>
    <name evidence="8" type="primary">purL</name>
    <name evidence="12" type="ORF">lam_805</name>
</gene>
<dbReference type="eggNOG" id="COG0046">
    <property type="taxonomic scope" value="Bacteria"/>
</dbReference>
<evidence type="ECO:0000259" key="11">
    <source>
        <dbReference type="Pfam" id="PF18072"/>
    </source>
</evidence>
<accession>U6B8F4</accession>
<dbReference type="STRING" id="1261131.lam_805"/>
<keyword evidence="1 8" id="KW-0963">Cytoplasm</keyword>
<feature type="binding site" evidence="8">
    <location>
        <position position="115"/>
    </location>
    <ligand>
        <name>substrate</name>
    </ligand>
</feature>
<feature type="binding site" evidence="8">
    <location>
        <position position="116"/>
    </location>
    <ligand>
        <name>Mg(2+)</name>
        <dbReference type="ChEBI" id="CHEBI:18420"/>
        <label>2</label>
    </ligand>
</feature>
<comment type="similarity">
    <text evidence="8">Belongs to the FGAMS family.</text>
</comment>
<dbReference type="HAMAP" id="MF_00420">
    <property type="entry name" value="PurL_2"/>
    <property type="match status" value="1"/>
</dbReference>
<dbReference type="GO" id="GO:0005737">
    <property type="term" value="C:cytoplasm"/>
    <property type="evidence" value="ECO:0007669"/>
    <property type="project" value="UniProtKB-SubCell"/>
</dbReference>
<keyword evidence="13" id="KW-1185">Reference proteome</keyword>
<dbReference type="Proteomes" id="UP000017862">
    <property type="component" value="Chromosome"/>
</dbReference>
<dbReference type="UniPathway" id="UPA00074">
    <property type="reaction ID" value="UER00128"/>
</dbReference>
<dbReference type="Gene3D" id="3.30.1330.10">
    <property type="entry name" value="PurM-like, N-terminal domain"/>
    <property type="match status" value="2"/>
</dbReference>
<comment type="pathway">
    <text evidence="8">Purine metabolism; IMP biosynthesis via de novo pathway; 5-amino-1-(5-phospho-D-ribosyl)imidazole from N(2)-formyl-N(1)-(5-phospho-D-ribosyl)glycinamide: step 1/2.</text>
</comment>